<feature type="chain" id="PRO_5045802419" description="DUF2846 domain-containing protein" evidence="1">
    <location>
        <begin position="18"/>
        <end position="158"/>
    </location>
</feature>
<keyword evidence="1" id="KW-0732">Signal</keyword>
<gene>
    <name evidence="2" type="ORF">Q3O59_13140</name>
</gene>
<proteinExistence type="predicted"/>
<evidence type="ECO:0008006" key="4">
    <source>
        <dbReference type="Google" id="ProtNLM"/>
    </source>
</evidence>
<feature type="signal peptide" evidence="1">
    <location>
        <begin position="1"/>
        <end position="17"/>
    </location>
</feature>
<protein>
    <recommendedName>
        <fullName evidence="4">DUF2846 domain-containing protein</fullName>
    </recommendedName>
</protein>
<organism evidence="2 3">
    <name type="scientific">Alkalimonas delamerensis</name>
    <dbReference type="NCBI Taxonomy" id="265981"/>
    <lineage>
        <taxon>Bacteria</taxon>
        <taxon>Pseudomonadati</taxon>
        <taxon>Pseudomonadota</taxon>
        <taxon>Gammaproteobacteria</taxon>
        <taxon>Alkalimonas</taxon>
    </lineage>
</organism>
<reference evidence="2 3" key="1">
    <citation type="submission" date="2023-08" db="EMBL/GenBank/DDBJ databases">
        <authorList>
            <person name="Joshi A."/>
            <person name="Thite S."/>
        </authorList>
    </citation>
    <scope>NUCLEOTIDE SEQUENCE [LARGE SCALE GENOMIC DNA]</scope>
    <source>
        <strain evidence="2 3">1E1</strain>
    </source>
</reference>
<dbReference type="RefSeq" id="WP_305946010.1">
    <property type="nucleotide sequence ID" value="NZ_JAUZVY010000005.1"/>
</dbReference>
<dbReference type="Proteomes" id="UP001236258">
    <property type="component" value="Unassembled WGS sequence"/>
</dbReference>
<accession>A0ABT9GSL2</accession>
<evidence type="ECO:0000313" key="3">
    <source>
        <dbReference type="Proteomes" id="UP001236258"/>
    </source>
</evidence>
<dbReference type="EMBL" id="JAUZVY010000005">
    <property type="protein sequence ID" value="MDP4529968.1"/>
    <property type="molecule type" value="Genomic_DNA"/>
</dbReference>
<comment type="caution">
    <text evidence="2">The sequence shown here is derived from an EMBL/GenBank/DDBJ whole genome shotgun (WGS) entry which is preliminary data.</text>
</comment>
<evidence type="ECO:0000256" key="1">
    <source>
        <dbReference type="SAM" id="SignalP"/>
    </source>
</evidence>
<name>A0ABT9GSL2_9GAMM</name>
<sequence length="158" mass="17739">MRVWLIALLLFSTHALAQFDVTGSGIAYLKDGSHQTFDFGFTYTRKDGQNVFIVGRQSVNVPSVPQLYSVALVLHHEQFVWATDFINQPLIGFELIIGKHQVKLYQEDGLAAPGSYVIEIDGVRHQFVRGRNIGQLDFNLNDQGLESITPRGLLRPGR</sequence>
<evidence type="ECO:0000313" key="2">
    <source>
        <dbReference type="EMBL" id="MDP4529968.1"/>
    </source>
</evidence>
<keyword evidence="3" id="KW-1185">Reference proteome</keyword>